<accession>A0A368L7C6</accession>
<feature type="transmembrane region" description="Helical" evidence="1">
    <location>
        <begin position="129"/>
        <end position="147"/>
    </location>
</feature>
<dbReference type="SUPFAM" id="SSF103481">
    <property type="entry name" value="Multidrug resistance efflux transporter EmrE"/>
    <property type="match status" value="2"/>
</dbReference>
<dbReference type="InterPro" id="IPR000620">
    <property type="entry name" value="EamA_dom"/>
</dbReference>
<evidence type="ECO:0000313" key="3">
    <source>
        <dbReference type="EMBL" id="RCS59598.1"/>
    </source>
</evidence>
<feature type="transmembrane region" description="Helical" evidence="1">
    <location>
        <begin position="226"/>
        <end position="248"/>
    </location>
</feature>
<feature type="transmembrane region" description="Helical" evidence="1">
    <location>
        <begin position="281"/>
        <end position="297"/>
    </location>
</feature>
<feature type="domain" description="EamA" evidence="2">
    <location>
        <begin position="160"/>
        <end position="296"/>
    </location>
</feature>
<evidence type="ECO:0000259" key="2">
    <source>
        <dbReference type="Pfam" id="PF00892"/>
    </source>
</evidence>
<feature type="transmembrane region" description="Helical" evidence="1">
    <location>
        <begin position="76"/>
        <end position="94"/>
    </location>
</feature>
<name>A0A368L7C6_9BURK</name>
<feature type="transmembrane region" description="Helical" evidence="1">
    <location>
        <begin position="100"/>
        <end position="122"/>
    </location>
</feature>
<feature type="transmembrane region" description="Helical" evidence="1">
    <location>
        <begin position="255"/>
        <end position="275"/>
    </location>
</feature>
<dbReference type="Pfam" id="PF00892">
    <property type="entry name" value="EamA"/>
    <property type="match status" value="2"/>
</dbReference>
<feature type="domain" description="EamA" evidence="2">
    <location>
        <begin position="8"/>
        <end position="145"/>
    </location>
</feature>
<gene>
    <name evidence="3" type="ORF">DU000_02455</name>
</gene>
<proteinExistence type="predicted"/>
<evidence type="ECO:0000256" key="1">
    <source>
        <dbReference type="SAM" id="Phobius"/>
    </source>
</evidence>
<dbReference type="Proteomes" id="UP000252357">
    <property type="component" value="Unassembled WGS sequence"/>
</dbReference>
<dbReference type="InterPro" id="IPR037185">
    <property type="entry name" value="EmrE-like"/>
</dbReference>
<dbReference type="GO" id="GO:0016020">
    <property type="term" value="C:membrane"/>
    <property type="evidence" value="ECO:0007669"/>
    <property type="project" value="InterPro"/>
</dbReference>
<keyword evidence="4" id="KW-1185">Reference proteome</keyword>
<protein>
    <submittedName>
        <fullName evidence="3">DMT family transporter</fullName>
    </submittedName>
</protein>
<feature type="transmembrane region" description="Helical" evidence="1">
    <location>
        <begin position="159"/>
        <end position="179"/>
    </location>
</feature>
<evidence type="ECO:0000313" key="4">
    <source>
        <dbReference type="Proteomes" id="UP000252357"/>
    </source>
</evidence>
<organism evidence="3 4">
    <name type="scientific">Parvibium lacunae</name>
    <dbReference type="NCBI Taxonomy" id="1888893"/>
    <lineage>
        <taxon>Bacteria</taxon>
        <taxon>Pseudomonadati</taxon>
        <taxon>Pseudomonadota</taxon>
        <taxon>Betaproteobacteria</taxon>
        <taxon>Burkholderiales</taxon>
        <taxon>Alcaligenaceae</taxon>
        <taxon>Parvibium</taxon>
    </lineage>
</organism>
<comment type="caution">
    <text evidence="3">The sequence shown here is derived from an EMBL/GenBank/DDBJ whole genome shotgun (WGS) entry which is preliminary data.</text>
</comment>
<dbReference type="EMBL" id="QPGB01000001">
    <property type="protein sequence ID" value="RCS59598.1"/>
    <property type="molecule type" value="Genomic_DNA"/>
</dbReference>
<feature type="transmembrane region" description="Helical" evidence="1">
    <location>
        <begin position="36"/>
        <end position="55"/>
    </location>
</feature>
<feature type="transmembrane region" description="Helical" evidence="1">
    <location>
        <begin position="191"/>
        <end position="214"/>
    </location>
</feature>
<reference evidence="3 4" key="1">
    <citation type="journal article" date="2018" name="Int. J. Syst. Evol. Microbiol.">
        <title>Parvibium lacunae gen. nov., sp. nov., a new member of the family Alcaligenaceae isolated from a freshwater pond.</title>
        <authorList>
            <person name="Chen W.M."/>
            <person name="Xie P.B."/>
            <person name="Hsu M.Y."/>
            <person name="Sheu S.Y."/>
        </authorList>
    </citation>
    <scope>NUCLEOTIDE SEQUENCE [LARGE SCALE GENOMIC DNA]</scope>
    <source>
        <strain evidence="3 4">KMB9</strain>
    </source>
</reference>
<sequence length="301" mass="32247">MARGAPFLALIVGATAIAFAGIFVRLAETGPIASAFWRMFLALPILTAILAWPRFRTLNTLSDSISSVSLHQAKRAAYWAGVWFAIDLILFHYAAVNTLVAAATLESNLAPIFVALGLWYLTGAAPRPLTWFGMLFALIGAVCIALPNLLKPAAASQQWLGDLAGLTSAVFYALYILALQRARQQLPTLRAMCLCGLSAAAVLFPAAIFAYFYWQQPLWPITVTGWGVVIGLALISQLSGQVVIAYAFAHLPATFSSITLLLQPVLTAVFAWLILAQQLSGIQIVGAGLVLTGIYIAKRAL</sequence>
<dbReference type="AlphaFoldDB" id="A0A368L7C6"/>
<keyword evidence="1" id="KW-0472">Membrane</keyword>
<keyword evidence="1" id="KW-0812">Transmembrane</keyword>
<keyword evidence="1" id="KW-1133">Transmembrane helix</keyword>
<dbReference type="PANTHER" id="PTHR22911">
    <property type="entry name" value="ACYL-MALONYL CONDENSING ENZYME-RELATED"/>
    <property type="match status" value="1"/>
</dbReference>